<feature type="chain" id="PRO_5047046115" evidence="2">
    <location>
        <begin position="28"/>
        <end position="212"/>
    </location>
</feature>
<dbReference type="Proteomes" id="UP001500957">
    <property type="component" value="Unassembled WGS sequence"/>
</dbReference>
<organism evidence="3 4">
    <name type="scientific">Sporichthya brevicatena</name>
    <dbReference type="NCBI Taxonomy" id="171442"/>
    <lineage>
        <taxon>Bacteria</taxon>
        <taxon>Bacillati</taxon>
        <taxon>Actinomycetota</taxon>
        <taxon>Actinomycetes</taxon>
        <taxon>Sporichthyales</taxon>
        <taxon>Sporichthyaceae</taxon>
        <taxon>Sporichthya</taxon>
    </lineage>
</organism>
<proteinExistence type="predicted"/>
<comment type="caution">
    <text evidence="3">The sequence shown here is derived from an EMBL/GenBank/DDBJ whole genome shotgun (WGS) entry which is preliminary data.</text>
</comment>
<dbReference type="RefSeq" id="WP_344605395.1">
    <property type="nucleotide sequence ID" value="NZ_BAAAHE010000020.1"/>
</dbReference>
<gene>
    <name evidence="3" type="ORF">GCM10009547_26250</name>
</gene>
<evidence type="ECO:0000313" key="4">
    <source>
        <dbReference type="Proteomes" id="UP001500957"/>
    </source>
</evidence>
<dbReference type="EMBL" id="BAAAHE010000020">
    <property type="protein sequence ID" value="GAA0622162.1"/>
    <property type="molecule type" value="Genomic_DNA"/>
</dbReference>
<feature type="signal peptide" evidence="2">
    <location>
        <begin position="1"/>
        <end position="27"/>
    </location>
</feature>
<feature type="compositionally biased region" description="Low complexity" evidence="1">
    <location>
        <begin position="65"/>
        <end position="81"/>
    </location>
</feature>
<evidence type="ECO:0000313" key="3">
    <source>
        <dbReference type="EMBL" id="GAA0622162.1"/>
    </source>
</evidence>
<feature type="region of interest" description="Disordered" evidence="1">
    <location>
        <begin position="57"/>
        <end position="82"/>
    </location>
</feature>
<reference evidence="3 4" key="1">
    <citation type="journal article" date="2019" name="Int. J. Syst. Evol. Microbiol.">
        <title>The Global Catalogue of Microorganisms (GCM) 10K type strain sequencing project: providing services to taxonomists for standard genome sequencing and annotation.</title>
        <authorList>
            <consortium name="The Broad Institute Genomics Platform"/>
            <consortium name="The Broad Institute Genome Sequencing Center for Infectious Disease"/>
            <person name="Wu L."/>
            <person name="Ma J."/>
        </authorList>
    </citation>
    <scope>NUCLEOTIDE SEQUENCE [LARGE SCALE GENOMIC DNA]</scope>
    <source>
        <strain evidence="3 4">JCM 10671</strain>
    </source>
</reference>
<evidence type="ECO:0000256" key="1">
    <source>
        <dbReference type="SAM" id="MobiDB-lite"/>
    </source>
</evidence>
<accession>A0ABN1GXG8</accession>
<protein>
    <submittedName>
        <fullName evidence="3">Uncharacterized protein</fullName>
    </submittedName>
</protein>
<evidence type="ECO:0000256" key="2">
    <source>
        <dbReference type="SAM" id="SignalP"/>
    </source>
</evidence>
<keyword evidence="2" id="KW-0732">Signal</keyword>
<name>A0ABN1GXG8_9ACTN</name>
<sequence length="212" mass="21391">MRVRRRVAVVVGTVTALGVVGAGFAYAATSATTQVKACAKKSDGTLRLANKCKSTEKSVKWAKTGPQGPAGPRGATGPAGPSEVRVFNVPSNGAPVASTPSATFTLPAGVWMLRSDVRIGATGVDKSVYCLFSINASNKGQTFATFISALPGGATSVSTVLPVSATVNLSQSTPLNLACGREGAATILVSQITATRVGSVTPALPPQTFATP</sequence>
<keyword evidence="4" id="KW-1185">Reference proteome</keyword>